<dbReference type="Proteomes" id="UP001329915">
    <property type="component" value="Chromosome"/>
</dbReference>
<dbReference type="EMBL" id="CP121694">
    <property type="protein sequence ID" value="WRO22792.1"/>
    <property type="molecule type" value="Genomic_DNA"/>
</dbReference>
<keyword evidence="2" id="KW-1185">Reference proteome</keyword>
<proteinExistence type="predicted"/>
<dbReference type="GO" id="GO:0006412">
    <property type="term" value="P:translation"/>
    <property type="evidence" value="ECO:0007669"/>
    <property type="project" value="InterPro"/>
</dbReference>
<dbReference type="RefSeq" id="WP_366922189.1">
    <property type="nucleotide sequence ID" value="NZ_CP121694.1"/>
</dbReference>
<evidence type="ECO:0008006" key="3">
    <source>
        <dbReference type="Google" id="ProtNLM"/>
    </source>
</evidence>
<reference evidence="1 2" key="1">
    <citation type="submission" date="2023-04" db="EMBL/GenBank/DDBJ databases">
        <authorList>
            <person name="Hsu D."/>
        </authorList>
    </citation>
    <scope>NUCLEOTIDE SEQUENCE [LARGE SCALE GENOMIC DNA]</scope>
    <source>
        <strain evidence="1 2">MK1</strain>
    </source>
</reference>
<protein>
    <recommendedName>
        <fullName evidence="3">TFIIB-type zinc ribbon-containing protein</fullName>
    </recommendedName>
</protein>
<accession>A0AAU0URE9</accession>
<evidence type="ECO:0000313" key="1">
    <source>
        <dbReference type="EMBL" id="WRO22792.1"/>
    </source>
</evidence>
<dbReference type="KEGG" id="dbc:MFMK1_002632"/>
<dbReference type="InterPro" id="IPR011332">
    <property type="entry name" value="Ribosomal_zn-bd"/>
</dbReference>
<evidence type="ECO:0000313" key="2">
    <source>
        <dbReference type="Proteomes" id="UP001329915"/>
    </source>
</evidence>
<gene>
    <name evidence="1" type="ORF">MFMK1_002632</name>
</gene>
<dbReference type="AlphaFoldDB" id="A0AAU0URE9"/>
<sequence>MLKKTCPYCNKNSYSATLNGIWICPHCQKDISDVPTNSHIINLEKKLVDLVQKHQDKSSQELEEALRKAFAEAGVPGDEVWIKLLVKFRDSAQQITEKSTVTYIMYEPCNKI</sequence>
<organism evidence="1 2">
    <name type="scientific">Metallumcola ferriviriculae</name>
    <dbReference type="NCBI Taxonomy" id="3039180"/>
    <lineage>
        <taxon>Bacteria</taxon>
        <taxon>Bacillati</taxon>
        <taxon>Bacillota</taxon>
        <taxon>Clostridia</taxon>
        <taxon>Neomoorellales</taxon>
        <taxon>Desulfitibacteraceae</taxon>
        <taxon>Metallumcola</taxon>
    </lineage>
</organism>
<name>A0AAU0URE9_9FIRM</name>
<dbReference type="SUPFAM" id="SSF57829">
    <property type="entry name" value="Zn-binding ribosomal proteins"/>
    <property type="match status" value="1"/>
</dbReference>